<feature type="transmembrane region" description="Helical" evidence="1">
    <location>
        <begin position="256"/>
        <end position="277"/>
    </location>
</feature>
<keyword evidence="5" id="KW-1185">Reference proteome</keyword>
<accession>A0A162D824</accession>
<dbReference type="PANTHER" id="PTHR23252:SF43">
    <property type="entry name" value="INTIMAL THICKNESS RELATED RECEPTOR IRP DOMAIN-CONTAINING PROTEIN"/>
    <property type="match status" value="1"/>
</dbReference>
<evidence type="ECO:0000313" key="4">
    <source>
        <dbReference type="EMBL" id="KZS08174.1"/>
    </source>
</evidence>
<dbReference type="EMBL" id="LRGB01002313">
    <property type="protein sequence ID" value="KZS08174.1"/>
    <property type="molecule type" value="Genomic_DNA"/>
</dbReference>
<dbReference type="Pfam" id="PF10192">
    <property type="entry name" value="GPR180-TMEM145_TM"/>
    <property type="match status" value="1"/>
</dbReference>
<evidence type="ECO:0000313" key="5">
    <source>
        <dbReference type="Proteomes" id="UP000076858"/>
    </source>
</evidence>
<feature type="transmembrane region" description="Helical" evidence="1">
    <location>
        <begin position="361"/>
        <end position="381"/>
    </location>
</feature>
<evidence type="ECO:0000256" key="2">
    <source>
        <dbReference type="SAM" id="SignalP"/>
    </source>
</evidence>
<keyword evidence="1" id="KW-0472">Membrane</keyword>
<keyword evidence="2" id="KW-0732">Signal</keyword>
<dbReference type="OrthoDB" id="45670at2759"/>
<keyword evidence="1" id="KW-1133">Transmembrane helix</keyword>
<dbReference type="PANTHER" id="PTHR23252">
    <property type="entry name" value="INTIMAL THICKNESS RECEPTOR-RELATED"/>
    <property type="match status" value="1"/>
</dbReference>
<proteinExistence type="predicted"/>
<name>A0A162D824_9CRUS</name>
<organism evidence="4 5">
    <name type="scientific">Daphnia magna</name>
    <dbReference type="NCBI Taxonomy" id="35525"/>
    <lineage>
        <taxon>Eukaryota</taxon>
        <taxon>Metazoa</taxon>
        <taxon>Ecdysozoa</taxon>
        <taxon>Arthropoda</taxon>
        <taxon>Crustacea</taxon>
        <taxon>Branchiopoda</taxon>
        <taxon>Diplostraca</taxon>
        <taxon>Cladocera</taxon>
        <taxon>Anomopoda</taxon>
        <taxon>Daphniidae</taxon>
        <taxon>Daphnia</taxon>
    </lineage>
</organism>
<comment type="caution">
    <text evidence="4">The sequence shown here is derived from an EMBL/GenBank/DDBJ whole genome shotgun (WGS) entry which is preliminary data.</text>
</comment>
<feature type="transmembrane region" description="Helical" evidence="1">
    <location>
        <begin position="393"/>
        <end position="420"/>
    </location>
</feature>
<reference evidence="4 5" key="1">
    <citation type="submission" date="2016-03" db="EMBL/GenBank/DDBJ databases">
        <title>EvidentialGene: Evidence-directed Construction of Genes on Genomes.</title>
        <authorList>
            <person name="Gilbert D.G."/>
            <person name="Choi J.-H."/>
            <person name="Mockaitis K."/>
            <person name="Colbourne J."/>
            <person name="Pfrender M."/>
        </authorList>
    </citation>
    <scope>NUCLEOTIDE SEQUENCE [LARGE SCALE GENOMIC DNA]</scope>
    <source>
        <strain evidence="4 5">Xinb3</strain>
        <tissue evidence="4">Complete organism</tissue>
    </source>
</reference>
<feature type="transmembrane region" description="Helical" evidence="1">
    <location>
        <begin position="283"/>
        <end position="308"/>
    </location>
</feature>
<feature type="domain" description="GPR180/TMEM145 transmembrane" evidence="3">
    <location>
        <begin position="224"/>
        <end position="442"/>
    </location>
</feature>
<feature type="chain" id="PRO_5007833108" evidence="2">
    <location>
        <begin position="28"/>
        <end position="510"/>
    </location>
</feature>
<dbReference type="InterPro" id="IPR019336">
    <property type="entry name" value="GPR180/TMEM145_TM"/>
</dbReference>
<dbReference type="STRING" id="35525.A0A162D824"/>
<dbReference type="AlphaFoldDB" id="A0A162D824"/>
<feature type="transmembrane region" description="Helical" evidence="1">
    <location>
        <begin position="224"/>
        <end position="244"/>
    </location>
</feature>
<feature type="signal peptide" evidence="2">
    <location>
        <begin position="1"/>
        <end position="27"/>
    </location>
</feature>
<dbReference type="GO" id="GO:0019236">
    <property type="term" value="P:response to pheromone"/>
    <property type="evidence" value="ECO:0007669"/>
    <property type="project" value="InterPro"/>
</dbReference>
<gene>
    <name evidence="4" type="ORF">APZ42_027934</name>
</gene>
<dbReference type="InterPro" id="IPR047831">
    <property type="entry name" value="GPR180/TMEM145"/>
</dbReference>
<protein>
    <submittedName>
        <fullName evidence="4">Transmembrane protein</fullName>
    </submittedName>
</protein>
<dbReference type="GO" id="GO:0007186">
    <property type="term" value="P:G protein-coupled receptor signaling pathway"/>
    <property type="evidence" value="ECO:0007669"/>
    <property type="project" value="InterPro"/>
</dbReference>
<evidence type="ECO:0000259" key="3">
    <source>
        <dbReference type="Pfam" id="PF10192"/>
    </source>
</evidence>
<dbReference type="Proteomes" id="UP000076858">
    <property type="component" value="Unassembled WGS sequence"/>
</dbReference>
<evidence type="ECO:0000256" key="1">
    <source>
        <dbReference type="SAM" id="Phobius"/>
    </source>
</evidence>
<keyword evidence="1 4" id="KW-0812">Transmembrane</keyword>
<feature type="transmembrane region" description="Helical" evidence="1">
    <location>
        <begin position="320"/>
        <end position="341"/>
    </location>
</feature>
<feature type="transmembrane region" description="Helical" evidence="1">
    <location>
        <begin position="426"/>
        <end position="447"/>
    </location>
</feature>
<sequence length="510" mass="58662">MGSRHPFRSACFLLALLLFFDFPPSFSLHLSGSWKTTTFFQFLAKFGFQKTNLKDRSETQGYIYGNITTQLDTTSYVTLAVLDRGYFLEYYGNSTVLQRAAACTAMFKKIDSVAYDSQCNDGGSQDLLRKIPCPNGKLCPDEDNPRNVVENFQFSFHVEDLSQPRFWYLSFVACYRDSNCSWKPLEEEFSLDYDIWLVNGNPYSKNQNPLEYQFSFDNQDTVEIYLVFLACYMFLTPLQVYAVMRQKHPVTKLFTVGLIFSLCGVLLNMFHCLKFAFDGKGVEIAAIIGGVLDICSQTLLMLLLLLLAKGWAITRKELKNITLLFSVWALYGLVHVLLYVWDLTELDVIDDIDAYQTWPGWLMLILRIGIMAWFLFCLRATMAFEHQKSKLEFFLHFGAASLVWFIYLPIVALIALQVPVLWRTKLLLGIVYSANFLAYAVMAHLLWPTRSQQYFLLANQVDLGDELEEFDEAPHNIENRQAPFIRKNSRSLSDSDVFSTHDLANQRIAV</sequence>